<keyword evidence="1" id="KW-0175">Coiled coil</keyword>
<dbReference type="PANTHER" id="PTHR35730:SF2">
    <property type="entry name" value="KINETOCHORE PROTEIN SPC24 HOMOLOG-RELATED"/>
    <property type="match status" value="1"/>
</dbReference>
<evidence type="ECO:0000313" key="3">
    <source>
        <dbReference type="Proteomes" id="UP001341281"/>
    </source>
</evidence>
<dbReference type="PANTHER" id="PTHR35730">
    <property type="entry name" value="KINETOCHORE PROTEIN SPC24 HOMOLOG-RELATED"/>
    <property type="match status" value="1"/>
</dbReference>
<feature type="coiled-coil region" evidence="1">
    <location>
        <begin position="46"/>
        <end position="107"/>
    </location>
</feature>
<gene>
    <name evidence="2" type="ORF">U9M48_034109</name>
</gene>
<accession>A0AAQ3X783</accession>
<organism evidence="2 3">
    <name type="scientific">Paspalum notatum var. saurae</name>
    <dbReference type="NCBI Taxonomy" id="547442"/>
    <lineage>
        <taxon>Eukaryota</taxon>
        <taxon>Viridiplantae</taxon>
        <taxon>Streptophyta</taxon>
        <taxon>Embryophyta</taxon>
        <taxon>Tracheophyta</taxon>
        <taxon>Spermatophyta</taxon>
        <taxon>Magnoliopsida</taxon>
        <taxon>Liliopsida</taxon>
        <taxon>Poales</taxon>
        <taxon>Poaceae</taxon>
        <taxon>PACMAD clade</taxon>
        <taxon>Panicoideae</taxon>
        <taxon>Andropogonodae</taxon>
        <taxon>Paspaleae</taxon>
        <taxon>Paspalinae</taxon>
        <taxon>Paspalum</taxon>
    </lineage>
</organism>
<proteinExistence type="predicted"/>
<name>A0AAQ3X783_PASNO</name>
<dbReference type="AlphaFoldDB" id="A0AAQ3X783"/>
<dbReference type="EMBL" id="CP144751">
    <property type="protein sequence ID" value="WVZ87474.1"/>
    <property type="molecule type" value="Genomic_DNA"/>
</dbReference>
<dbReference type="InterPro" id="IPR044951">
    <property type="entry name" value="SPC24-like"/>
</dbReference>
<sequence length="109" mass="12170">MAAADTGKPLEVDAVLSFADDFVGLLRASADADADAAVAAAARRLLSACRSESDDLEHRIRDYQEKICSCKERIYKAKAETIADDELDVLQNKLEENLEEEKRLREELR</sequence>
<reference evidence="2 3" key="1">
    <citation type="submission" date="2024-02" db="EMBL/GenBank/DDBJ databases">
        <title>High-quality chromosome-scale genome assembly of Pensacola bahiagrass (Paspalum notatum Flugge var. saurae).</title>
        <authorList>
            <person name="Vega J.M."/>
            <person name="Podio M."/>
            <person name="Orjuela J."/>
            <person name="Siena L.A."/>
            <person name="Pessino S.C."/>
            <person name="Combes M.C."/>
            <person name="Mariac C."/>
            <person name="Albertini E."/>
            <person name="Pupilli F."/>
            <person name="Ortiz J.P.A."/>
            <person name="Leblanc O."/>
        </authorList>
    </citation>
    <scope>NUCLEOTIDE SEQUENCE [LARGE SCALE GENOMIC DNA]</scope>
    <source>
        <strain evidence="2">R1</strain>
        <tissue evidence="2">Leaf</tissue>
    </source>
</reference>
<evidence type="ECO:0000256" key="1">
    <source>
        <dbReference type="SAM" id="Coils"/>
    </source>
</evidence>
<dbReference type="EMBL" id="CP144751">
    <property type="protein sequence ID" value="WVZ87475.1"/>
    <property type="molecule type" value="Genomic_DNA"/>
</dbReference>
<keyword evidence="3" id="KW-1185">Reference proteome</keyword>
<protein>
    <submittedName>
        <fullName evidence="2">Uncharacterized protein</fullName>
    </submittedName>
</protein>
<dbReference type="GO" id="GO:0051983">
    <property type="term" value="P:regulation of chromosome segregation"/>
    <property type="evidence" value="ECO:0007669"/>
    <property type="project" value="InterPro"/>
</dbReference>
<evidence type="ECO:0000313" key="2">
    <source>
        <dbReference type="EMBL" id="WVZ87475.1"/>
    </source>
</evidence>
<dbReference type="Proteomes" id="UP001341281">
    <property type="component" value="Chromosome 07"/>
</dbReference>